<feature type="domain" description="HTH asnC-type" evidence="4">
    <location>
        <begin position="2"/>
        <end position="63"/>
    </location>
</feature>
<dbReference type="Gene3D" id="3.30.70.920">
    <property type="match status" value="1"/>
</dbReference>
<dbReference type="PROSITE" id="PS00519">
    <property type="entry name" value="HTH_ASNC_1"/>
    <property type="match status" value="1"/>
</dbReference>
<protein>
    <submittedName>
        <fullName evidence="5">Transcriptional regulator</fullName>
    </submittedName>
</protein>
<dbReference type="PANTHER" id="PTHR30154:SF34">
    <property type="entry name" value="TRANSCRIPTIONAL REGULATOR AZLB"/>
    <property type="match status" value="1"/>
</dbReference>
<dbReference type="GO" id="GO:0043200">
    <property type="term" value="P:response to amino acid"/>
    <property type="evidence" value="ECO:0007669"/>
    <property type="project" value="TreeGrafter"/>
</dbReference>
<dbReference type="InterPro" id="IPR011008">
    <property type="entry name" value="Dimeric_a/b-barrel"/>
</dbReference>
<dbReference type="GO" id="GO:0005829">
    <property type="term" value="C:cytosol"/>
    <property type="evidence" value="ECO:0007669"/>
    <property type="project" value="TreeGrafter"/>
</dbReference>
<dbReference type="PANTHER" id="PTHR30154">
    <property type="entry name" value="LEUCINE-RESPONSIVE REGULATORY PROTEIN"/>
    <property type="match status" value="1"/>
</dbReference>
<dbReference type="InterPro" id="IPR036390">
    <property type="entry name" value="WH_DNA-bd_sf"/>
</dbReference>
<sequence length="150" mass="16437">MLSPIDKKIIHELSLNARISWVNLGAEVGLSPSACQRRVEALQTNGVIKRFTVEVDPVAVGQAIHAVVQIKVERQDVETARAFRARLSSYTEISGFYKLSGAIDYLIHLHVADIRALSDFLDNRLLALDGVVDASSAIVLAEQKVGYRPA</sequence>
<dbReference type="PROSITE" id="PS50956">
    <property type="entry name" value="HTH_ASNC_2"/>
    <property type="match status" value="1"/>
</dbReference>
<dbReference type="GO" id="GO:0043565">
    <property type="term" value="F:sequence-specific DNA binding"/>
    <property type="evidence" value="ECO:0007669"/>
    <property type="project" value="InterPro"/>
</dbReference>
<dbReference type="SUPFAM" id="SSF54909">
    <property type="entry name" value="Dimeric alpha+beta barrel"/>
    <property type="match status" value="1"/>
</dbReference>
<proteinExistence type="predicted"/>
<dbReference type="SMART" id="SM00344">
    <property type="entry name" value="HTH_ASNC"/>
    <property type="match status" value="1"/>
</dbReference>
<dbReference type="Pfam" id="PF01037">
    <property type="entry name" value="AsnC_trans_reg"/>
    <property type="match status" value="1"/>
</dbReference>
<dbReference type="InterPro" id="IPR036388">
    <property type="entry name" value="WH-like_DNA-bd_sf"/>
</dbReference>
<dbReference type="Proteomes" id="UP000600865">
    <property type="component" value="Unassembled WGS sequence"/>
</dbReference>
<dbReference type="InterPro" id="IPR019885">
    <property type="entry name" value="Tscrpt_reg_HTH_AsnC-type_CS"/>
</dbReference>
<organism evidence="5 6">
    <name type="scientific">Litorimonas cladophorae</name>
    <dbReference type="NCBI Taxonomy" id="1220491"/>
    <lineage>
        <taxon>Bacteria</taxon>
        <taxon>Pseudomonadati</taxon>
        <taxon>Pseudomonadota</taxon>
        <taxon>Alphaproteobacteria</taxon>
        <taxon>Maricaulales</taxon>
        <taxon>Robiginitomaculaceae</taxon>
    </lineage>
</organism>
<keyword evidence="6" id="KW-1185">Reference proteome</keyword>
<dbReference type="EMBL" id="BMYV01000002">
    <property type="protein sequence ID" value="GGX69654.1"/>
    <property type="molecule type" value="Genomic_DNA"/>
</dbReference>
<evidence type="ECO:0000256" key="3">
    <source>
        <dbReference type="ARBA" id="ARBA00023163"/>
    </source>
</evidence>
<keyword evidence="2" id="KW-0238">DNA-binding</keyword>
<dbReference type="InterPro" id="IPR000485">
    <property type="entry name" value="AsnC-type_HTH_dom"/>
</dbReference>
<dbReference type="Pfam" id="PF13404">
    <property type="entry name" value="HTH_AsnC-type"/>
    <property type="match status" value="1"/>
</dbReference>
<evidence type="ECO:0000256" key="2">
    <source>
        <dbReference type="ARBA" id="ARBA00023125"/>
    </source>
</evidence>
<dbReference type="Gene3D" id="1.10.10.10">
    <property type="entry name" value="Winged helix-like DNA-binding domain superfamily/Winged helix DNA-binding domain"/>
    <property type="match status" value="1"/>
</dbReference>
<evidence type="ECO:0000256" key="1">
    <source>
        <dbReference type="ARBA" id="ARBA00023015"/>
    </source>
</evidence>
<dbReference type="InterPro" id="IPR019887">
    <property type="entry name" value="Tscrpt_reg_AsnC/Lrp_C"/>
</dbReference>
<evidence type="ECO:0000313" key="5">
    <source>
        <dbReference type="EMBL" id="GGX69654.1"/>
    </source>
</evidence>
<name>A0A918KQM1_9PROT</name>
<gene>
    <name evidence="5" type="ORF">GCM10011309_19600</name>
</gene>
<dbReference type="InterPro" id="IPR019888">
    <property type="entry name" value="Tscrpt_reg_AsnC-like"/>
</dbReference>
<dbReference type="PRINTS" id="PR00033">
    <property type="entry name" value="HTHASNC"/>
</dbReference>
<keyword evidence="1" id="KW-0805">Transcription regulation</keyword>
<keyword evidence="3" id="KW-0804">Transcription</keyword>
<comment type="caution">
    <text evidence="5">The sequence shown here is derived from an EMBL/GenBank/DDBJ whole genome shotgun (WGS) entry which is preliminary data.</text>
</comment>
<evidence type="ECO:0000259" key="4">
    <source>
        <dbReference type="PROSITE" id="PS50956"/>
    </source>
</evidence>
<dbReference type="SUPFAM" id="SSF46785">
    <property type="entry name" value="Winged helix' DNA-binding domain"/>
    <property type="match status" value="1"/>
</dbReference>
<dbReference type="AlphaFoldDB" id="A0A918KQM1"/>
<evidence type="ECO:0000313" key="6">
    <source>
        <dbReference type="Proteomes" id="UP000600865"/>
    </source>
</evidence>
<reference evidence="5 6" key="1">
    <citation type="journal article" date="2014" name="Int. J. Syst. Evol. Microbiol.">
        <title>Complete genome sequence of Corynebacterium casei LMG S-19264T (=DSM 44701T), isolated from a smear-ripened cheese.</title>
        <authorList>
            <consortium name="US DOE Joint Genome Institute (JGI-PGF)"/>
            <person name="Walter F."/>
            <person name="Albersmeier A."/>
            <person name="Kalinowski J."/>
            <person name="Ruckert C."/>
        </authorList>
    </citation>
    <scope>NUCLEOTIDE SEQUENCE [LARGE SCALE GENOMIC DNA]</scope>
    <source>
        <strain evidence="5 6">KCTC 23968</strain>
    </source>
</reference>
<accession>A0A918KQM1</accession>